<dbReference type="Gene3D" id="3.30.1490.480">
    <property type="entry name" value="Endolytic murein transglycosylase"/>
    <property type="match status" value="1"/>
</dbReference>
<proteinExistence type="inferred from homology"/>
<name>A0A841BZL1_9ACTN</name>
<dbReference type="HAMAP" id="MF_02065">
    <property type="entry name" value="MltG"/>
    <property type="match status" value="1"/>
</dbReference>
<comment type="catalytic activity">
    <reaction evidence="7">
        <text>a peptidoglycan chain = a peptidoglycan chain with N-acetyl-1,6-anhydromuramyl-[peptide] at the reducing end + a peptidoglycan chain with N-acetylglucosamine at the non-reducing end.</text>
        <dbReference type="EC" id="4.2.2.29"/>
    </reaction>
</comment>
<dbReference type="NCBIfam" id="TIGR00247">
    <property type="entry name" value="endolytic transglycosylase MltG"/>
    <property type="match status" value="1"/>
</dbReference>
<keyword evidence="1 7" id="KW-1003">Cell membrane</keyword>
<evidence type="ECO:0000313" key="10">
    <source>
        <dbReference type="Proteomes" id="UP000587527"/>
    </source>
</evidence>
<dbReference type="EC" id="4.2.2.29" evidence="7"/>
<evidence type="ECO:0000313" key="9">
    <source>
        <dbReference type="EMBL" id="MBB5873125.1"/>
    </source>
</evidence>
<dbReference type="AlphaFoldDB" id="A0A841BZL1"/>
<dbReference type="GO" id="GO:0071555">
    <property type="term" value="P:cell wall organization"/>
    <property type="evidence" value="ECO:0007669"/>
    <property type="project" value="UniProtKB-KW"/>
</dbReference>
<evidence type="ECO:0000256" key="6">
    <source>
        <dbReference type="ARBA" id="ARBA00023316"/>
    </source>
</evidence>
<comment type="similarity">
    <text evidence="7">Belongs to the transglycosylase MltG family.</text>
</comment>
<dbReference type="InterPro" id="IPR003770">
    <property type="entry name" value="MLTG-like"/>
</dbReference>
<evidence type="ECO:0000256" key="1">
    <source>
        <dbReference type="ARBA" id="ARBA00022475"/>
    </source>
</evidence>
<keyword evidence="3 7" id="KW-1133">Transmembrane helix</keyword>
<feature type="region of interest" description="Disordered" evidence="8">
    <location>
        <begin position="12"/>
        <end position="31"/>
    </location>
</feature>
<organism evidence="9 10">
    <name type="scientific">Allocatelliglobosispora scoriae</name>
    <dbReference type="NCBI Taxonomy" id="643052"/>
    <lineage>
        <taxon>Bacteria</taxon>
        <taxon>Bacillati</taxon>
        <taxon>Actinomycetota</taxon>
        <taxon>Actinomycetes</taxon>
        <taxon>Micromonosporales</taxon>
        <taxon>Micromonosporaceae</taxon>
        <taxon>Allocatelliglobosispora</taxon>
    </lineage>
</organism>
<evidence type="ECO:0000256" key="8">
    <source>
        <dbReference type="SAM" id="MobiDB-lite"/>
    </source>
</evidence>
<accession>A0A841BZL1</accession>
<keyword evidence="6 7" id="KW-0961">Cell wall biogenesis/degradation</keyword>
<evidence type="ECO:0000256" key="4">
    <source>
        <dbReference type="ARBA" id="ARBA00023136"/>
    </source>
</evidence>
<dbReference type="RefSeq" id="WP_184843820.1">
    <property type="nucleotide sequence ID" value="NZ_JACHMN010000003.1"/>
</dbReference>
<feature type="site" description="Important for catalytic activity" evidence="7">
    <location>
        <position position="271"/>
    </location>
</feature>
<keyword evidence="5 7" id="KW-0456">Lyase</keyword>
<feature type="compositionally biased region" description="Basic residues" evidence="8">
    <location>
        <begin position="15"/>
        <end position="31"/>
    </location>
</feature>
<dbReference type="PANTHER" id="PTHR30518">
    <property type="entry name" value="ENDOLYTIC MUREIN TRANSGLYCOSYLASE"/>
    <property type="match status" value="1"/>
</dbReference>
<feature type="transmembrane region" description="Helical" evidence="7">
    <location>
        <begin position="39"/>
        <end position="60"/>
    </location>
</feature>
<dbReference type="EMBL" id="JACHMN010000003">
    <property type="protein sequence ID" value="MBB5873125.1"/>
    <property type="molecule type" value="Genomic_DNA"/>
</dbReference>
<protein>
    <recommendedName>
        <fullName evidence="7">Endolytic murein transglycosylase</fullName>
        <ecNumber evidence="7">4.2.2.29</ecNumber>
    </recommendedName>
    <alternativeName>
        <fullName evidence="7">Peptidoglycan lytic transglycosylase</fullName>
    </alternativeName>
    <alternativeName>
        <fullName evidence="7">Peptidoglycan polymerization terminase</fullName>
    </alternativeName>
</protein>
<dbReference type="GO" id="GO:0005886">
    <property type="term" value="C:plasma membrane"/>
    <property type="evidence" value="ECO:0007669"/>
    <property type="project" value="UniProtKB-SubCell"/>
</dbReference>
<reference evidence="9 10" key="1">
    <citation type="submission" date="2020-08" db="EMBL/GenBank/DDBJ databases">
        <title>Sequencing the genomes of 1000 actinobacteria strains.</title>
        <authorList>
            <person name="Klenk H.-P."/>
        </authorList>
    </citation>
    <scope>NUCLEOTIDE SEQUENCE [LARGE SCALE GENOMIC DNA]</scope>
    <source>
        <strain evidence="9 10">DSM 45362</strain>
    </source>
</reference>
<dbReference type="Proteomes" id="UP000587527">
    <property type="component" value="Unassembled WGS sequence"/>
</dbReference>
<dbReference type="GO" id="GO:0009252">
    <property type="term" value="P:peptidoglycan biosynthetic process"/>
    <property type="evidence" value="ECO:0007669"/>
    <property type="project" value="UniProtKB-UniRule"/>
</dbReference>
<keyword evidence="4 7" id="KW-0472">Membrane</keyword>
<evidence type="ECO:0000256" key="7">
    <source>
        <dbReference type="HAMAP-Rule" id="MF_02065"/>
    </source>
</evidence>
<gene>
    <name evidence="7" type="primary">mltG</name>
    <name evidence="9" type="ORF">F4553_006559</name>
</gene>
<comment type="subcellular location">
    <subcellularLocation>
        <location evidence="7">Cell membrane</location>
        <topology evidence="7">Single-pass membrane protein</topology>
    </subcellularLocation>
</comment>
<keyword evidence="2 7" id="KW-0812">Transmembrane</keyword>
<dbReference type="Pfam" id="PF02618">
    <property type="entry name" value="YceG"/>
    <property type="match status" value="1"/>
</dbReference>
<comment type="caution">
    <text evidence="9">The sequence shown here is derived from an EMBL/GenBank/DDBJ whole genome shotgun (WGS) entry which is preliminary data.</text>
</comment>
<keyword evidence="10" id="KW-1185">Reference proteome</keyword>
<dbReference type="PANTHER" id="PTHR30518:SF2">
    <property type="entry name" value="ENDOLYTIC MUREIN TRANSGLYCOSYLASE"/>
    <property type="match status" value="1"/>
</dbReference>
<evidence type="ECO:0000256" key="5">
    <source>
        <dbReference type="ARBA" id="ARBA00023239"/>
    </source>
</evidence>
<evidence type="ECO:0000256" key="3">
    <source>
        <dbReference type="ARBA" id="ARBA00022989"/>
    </source>
</evidence>
<comment type="function">
    <text evidence="7">Functions as a peptidoglycan terminase that cleaves nascent peptidoglycan strands endolytically to terminate their elongation.</text>
</comment>
<evidence type="ECO:0000256" key="2">
    <source>
        <dbReference type="ARBA" id="ARBA00022692"/>
    </source>
</evidence>
<dbReference type="GO" id="GO:0008932">
    <property type="term" value="F:lytic endotransglycosylase activity"/>
    <property type="evidence" value="ECO:0007669"/>
    <property type="project" value="UniProtKB-UniRule"/>
</dbReference>
<sequence length="405" mass="44230">MIDELDLGYEDHDRGRSRHRRSSQRRSAVTKKKRGGKSWLALLLTLLLLGGLAGGVYIAYDKVSSLFSTPDYDGSGTAETVTIEVKQGDFIADMGNTLFRADVVKSAQAFVDAAEGNPAAVGIQPGFYKVSKQQSAESALAALLDAKNRLVNKFTVPEGMITLQVYDKLAKEFGFKLADVKALAADPVKLGVPEWWFNRKDGKKSARSLEGFLFPSTYDFPPNVTAELALKLMVKQFLDVTTRLGFVDKVQAERGISPYEALVAASIAQAEAVNDKDMGPVARALYNRVYAGKYGPCKCLQIDSAVNYWFRLQGKEPKDSNDLYQAELHDKKNPYNTHVVDGLPVGPISNPGEAALKGAMDPPPSDYVFFVTIDKQGTMGYAKDGQLQTLINEACKNGVLHGDLC</sequence>